<dbReference type="Gene3D" id="3.80.10.10">
    <property type="entry name" value="Ribonuclease Inhibitor"/>
    <property type="match status" value="1"/>
</dbReference>
<keyword evidence="7" id="KW-1133">Transmembrane helix</keyword>
<keyword evidence="8" id="KW-0472">Membrane</keyword>
<evidence type="ECO:0000256" key="8">
    <source>
        <dbReference type="ARBA" id="ARBA00023136"/>
    </source>
</evidence>
<dbReference type="InterPro" id="IPR032675">
    <property type="entry name" value="LRR_dom_sf"/>
</dbReference>
<keyword evidence="3" id="KW-1003">Cell membrane</keyword>
<keyword evidence="10" id="KW-0325">Glycoprotein</keyword>
<reference evidence="11" key="1">
    <citation type="submission" date="2020-01" db="EMBL/GenBank/DDBJ databases">
        <authorList>
            <person name="Mishra B."/>
        </authorList>
    </citation>
    <scope>NUCLEOTIDE SEQUENCE [LARGE SCALE GENOMIC DNA]</scope>
</reference>
<dbReference type="EMBL" id="CACVBM020001274">
    <property type="protein sequence ID" value="CAA7042764.1"/>
    <property type="molecule type" value="Genomic_DNA"/>
</dbReference>
<dbReference type="GO" id="GO:0005886">
    <property type="term" value="C:plasma membrane"/>
    <property type="evidence" value="ECO:0007669"/>
    <property type="project" value="UniProtKB-SubCell"/>
</dbReference>
<accession>A0A6D2K3L7</accession>
<organism evidence="11 12">
    <name type="scientific">Microthlaspi erraticum</name>
    <dbReference type="NCBI Taxonomy" id="1685480"/>
    <lineage>
        <taxon>Eukaryota</taxon>
        <taxon>Viridiplantae</taxon>
        <taxon>Streptophyta</taxon>
        <taxon>Embryophyta</taxon>
        <taxon>Tracheophyta</taxon>
        <taxon>Spermatophyta</taxon>
        <taxon>Magnoliopsida</taxon>
        <taxon>eudicotyledons</taxon>
        <taxon>Gunneridae</taxon>
        <taxon>Pentapetalae</taxon>
        <taxon>rosids</taxon>
        <taxon>malvids</taxon>
        <taxon>Brassicales</taxon>
        <taxon>Brassicaceae</taxon>
        <taxon>Coluteocarpeae</taxon>
        <taxon>Microthlaspi</taxon>
    </lineage>
</organism>
<evidence type="ECO:0000256" key="9">
    <source>
        <dbReference type="ARBA" id="ARBA00023170"/>
    </source>
</evidence>
<comment type="caution">
    <text evidence="11">The sequence shown here is derived from an EMBL/GenBank/DDBJ whole genome shotgun (WGS) entry which is preliminary data.</text>
</comment>
<dbReference type="InterPro" id="IPR001611">
    <property type="entry name" value="Leu-rich_rpt"/>
</dbReference>
<evidence type="ECO:0008006" key="13">
    <source>
        <dbReference type="Google" id="ProtNLM"/>
    </source>
</evidence>
<evidence type="ECO:0000256" key="3">
    <source>
        <dbReference type="ARBA" id="ARBA00022475"/>
    </source>
</evidence>
<keyword evidence="5" id="KW-0812">Transmembrane</keyword>
<evidence type="ECO:0000256" key="4">
    <source>
        <dbReference type="ARBA" id="ARBA00022614"/>
    </source>
</evidence>
<keyword evidence="4" id="KW-0433">Leucine-rich repeat</keyword>
<evidence type="ECO:0000313" key="11">
    <source>
        <dbReference type="EMBL" id="CAA7042764.1"/>
    </source>
</evidence>
<evidence type="ECO:0000256" key="5">
    <source>
        <dbReference type="ARBA" id="ARBA00022692"/>
    </source>
</evidence>
<evidence type="ECO:0000256" key="1">
    <source>
        <dbReference type="ARBA" id="ARBA00004251"/>
    </source>
</evidence>
<comment type="subcellular location">
    <subcellularLocation>
        <location evidence="1">Cell membrane</location>
        <topology evidence="1">Single-pass type I membrane protein</topology>
    </subcellularLocation>
</comment>
<dbReference type="OrthoDB" id="1109541at2759"/>
<proteinExistence type="inferred from homology"/>
<evidence type="ECO:0000256" key="2">
    <source>
        <dbReference type="ARBA" id="ARBA00009592"/>
    </source>
</evidence>
<name>A0A6D2K3L7_9BRAS</name>
<keyword evidence="9" id="KW-0675">Receptor</keyword>
<comment type="similarity">
    <text evidence="2">Belongs to the RLP family.</text>
</comment>
<keyword evidence="12" id="KW-1185">Reference proteome</keyword>
<dbReference type="SUPFAM" id="SSF52058">
    <property type="entry name" value="L domain-like"/>
    <property type="match status" value="1"/>
</dbReference>
<evidence type="ECO:0000256" key="10">
    <source>
        <dbReference type="ARBA" id="ARBA00023180"/>
    </source>
</evidence>
<dbReference type="FunFam" id="3.80.10.10:FF:000383">
    <property type="entry name" value="Leucine-rich repeat receptor protein kinase EMS1"/>
    <property type="match status" value="1"/>
</dbReference>
<evidence type="ECO:0000256" key="7">
    <source>
        <dbReference type="ARBA" id="ARBA00022989"/>
    </source>
</evidence>
<evidence type="ECO:0000256" key="6">
    <source>
        <dbReference type="ARBA" id="ARBA00022737"/>
    </source>
</evidence>
<dbReference type="AlphaFoldDB" id="A0A6D2K3L7"/>
<dbReference type="Proteomes" id="UP000467841">
    <property type="component" value="Unassembled WGS sequence"/>
</dbReference>
<sequence>MEMVNKGVEMIFELIQNDFRAIDFSAKKNHGKIRNSIGFLNGLHLLNLSGNTFTSNIPQSLANLTNLESLDLSRNQLSGQIPRDLGSLSFFSVMNFSHKNLQGPIPRGTQFQRHNCSVFVGNLKLYGLEDVCGETHHVPNRTPQEAEDLSESEEQVISWILG</sequence>
<dbReference type="PANTHER" id="PTHR27004">
    <property type="entry name" value="RECEPTOR-LIKE PROTEIN 12 ISOFORM X1"/>
    <property type="match status" value="1"/>
</dbReference>
<dbReference type="PROSITE" id="PS51450">
    <property type="entry name" value="LRR"/>
    <property type="match status" value="1"/>
</dbReference>
<keyword evidence="6" id="KW-0677">Repeat</keyword>
<gene>
    <name evidence="11" type="ORF">MERR_LOCUS29999</name>
</gene>
<dbReference type="Pfam" id="PF00560">
    <property type="entry name" value="LRR_1"/>
    <property type="match status" value="2"/>
</dbReference>
<dbReference type="PANTHER" id="PTHR27004:SF454">
    <property type="entry name" value="RECEPTOR-LIKE PROTEIN 30"/>
    <property type="match status" value="1"/>
</dbReference>
<protein>
    <recommendedName>
        <fullName evidence="13">Leucine-rich repeat-containing N-terminal plant-type domain-containing protein</fullName>
    </recommendedName>
</protein>
<evidence type="ECO:0000313" key="12">
    <source>
        <dbReference type="Proteomes" id="UP000467841"/>
    </source>
</evidence>